<dbReference type="RefSeq" id="WP_367778287.1">
    <property type="nucleotide sequence ID" value="NZ_JBFMIA010000002.1"/>
</dbReference>
<reference evidence="1 2" key="1">
    <citation type="journal article" date="1979" name="Int. J. Syst. Evol. Microbiol.">
        <title>Bacillus globisporus subsp. marinus subsp. nov.</title>
        <authorList>
            <person name="Liu H."/>
        </authorList>
    </citation>
    <scope>NUCLEOTIDE SEQUENCE [LARGE SCALE GENOMIC DNA]</scope>
    <source>
        <strain evidence="1 2">DSM 1297</strain>
    </source>
</reference>
<gene>
    <name evidence="1" type="ORF">AB1471_03880</name>
</gene>
<keyword evidence="2" id="KW-1185">Reference proteome</keyword>
<name>A0ABV3Q0R6_9BACL</name>
<dbReference type="Proteomes" id="UP001556040">
    <property type="component" value="Unassembled WGS sequence"/>
</dbReference>
<evidence type="ECO:0000313" key="2">
    <source>
        <dbReference type="Proteomes" id="UP001556040"/>
    </source>
</evidence>
<organism evidence="1 2">
    <name type="scientific">Jeotgalibacillus marinus</name>
    <dbReference type="NCBI Taxonomy" id="86667"/>
    <lineage>
        <taxon>Bacteria</taxon>
        <taxon>Bacillati</taxon>
        <taxon>Bacillota</taxon>
        <taxon>Bacilli</taxon>
        <taxon>Bacillales</taxon>
        <taxon>Caryophanaceae</taxon>
        <taxon>Jeotgalibacillus</taxon>
    </lineage>
</organism>
<proteinExistence type="predicted"/>
<sequence length="123" mass="14749">METNSTFNETFEQLKNILVRHEQDLVLKKDTENDFYLDSNTIMEHNKKNVFFGAVQIKKNYVSFHLMPVYIYPELLEEISDDLKKRMHGKSCFNFKKPDLTLFEELRTLTEKGFIMYEKNNLI</sequence>
<evidence type="ECO:0008006" key="3">
    <source>
        <dbReference type="Google" id="ProtNLM"/>
    </source>
</evidence>
<evidence type="ECO:0000313" key="1">
    <source>
        <dbReference type="EMBL" id="MEW9500941.1"/>
    </source>
</evidence>
<dbReference type="EMBL" id="JBFMIA010000002">
    <property type="protein sequence ID" value="MEW9500941.1"/>
    <property type="molecule type" value="Genomic_DNA"/>
</dbReference>
<comment type="caution">
    <text evidence="1">The sequence shown here is derived from an EMBL/GenBank/DDBJ whole genome shotgun (WGS) entry which is preliminary data.</text>
</comment>
<accession>A0ABV3Q0R6</accession>
<protein>
    <recommendedName>
        <fullName evidence="3">DUF1801 domain-containing protein</fullName>
    </recommendedName>
</protein>